<dbReference type="AlphaFoldDB" id="A0A154NWD5"/>
<evidence type="ECO:0000313" key="3">
    <source>
        <dbReference type="Proteomes" id="UP000076502"/>
    </source>
</evidence>
<protein>
    <submittedName>
        <fullName evidence="2">Uncharacterized protein</fullName>
    </submittedName>
</protein>
<evidence type="ECO:0000256" key="1">
    <source>
        <dbReference type="SAM" id="MobiDB-lite"/>
    </source>
</evidence>
<keyword evidence="3" id="KW-1185">Reference proteome</keyword>
<sequence length="49" mass="5590">MLSKSNCSTRFFASRILQPSTPSRTNSTNLEHNKFELTSHKVSRPPRLS</sequence>
<dbReference type="EMBL" id="KQ434773">
    <property type="protein sequence ID" value="KZC04005.1"/>
    <property type="molecule type" value="Genomic_DNA"/>
</dbReference>
<organism evidence="2 3">
    <name type="scientific">Dufourea novaeangliae</name>
    <name type="common">Sweat bee</name>
    <dbReference type="NCBI Taxonomy" id="178035"/>
    <lineage>
        <taxon>Eukaryota</taxon>
        <taxon>Metazoa</taxon>
        <taxon>Ecdysozoa</taxon>
        <taxon>Arthropoda</taxon>
        <taxon>Hexapoda</taxon>
        <taxon>Insecta</taxon>
        <taxon>Pterygota</taxon>
        <taxon>Neoptera</taxon>
        <taxon>Endopterygota</taxon>
        <taxon>Hymenoptera</taxon>
        <taxon>Apocrita</taxon>
        <taxon>Aculeata</taxon>
        <taxon>Apoidea</taxon>
        <taxon>Anthophila</taxon>
        <taxon>Halictidae</taxon>
        <taxon>Rophitinae</taxon>
        <taxon>Dufourea</taxon>
    </lineage>
</organism>
<feature type="compositionally biased region" description="Polar residues" evidence="1">
    <location>
        <begin position="18"/>
        <end position="30"/>
    </location>
</feature>
<evidence type="ECO:0000313" key="2">
    <source>
        <dbReference type="EMBL" id="KZC04005.1"/>
    </source>
</evidence>
<reference evidence="2 3" key="1">
    <citation type="submission" date="2015-07" db="EMBL/GenBank/DDBJ databases">
        <title>The genome of Dufourea novaeangliae.</title>
        <authorList>
            <person name="Pan H."/>
            <person name="Kapheim K."/>
        </authorList>
    </citation>
    <scope>NUCLEOTIDE SEQUENCE [LARGE SCALE GENOMIC DNA]</scope>
    <source>
        <strain evidence="2">0120121106</strain>
        <tissue evidence="2">Whole body</tissue>
    </source>
</reference>
<name>A0A154NWD5_DUFNO</name>
<feature type="region of interest" description="Disordered" evidence="1">
    <location>
        <begin position="18"/>
        <end position="49"/>
    </location>
</feature>
<dbReference type="Proteomes" id="UP000076502">
    <property type="component" value="Unassembled WGS sequence"/>
</dbReference>
<accession>A0A154NWD5</accession>
<proteinExistence type="predicted"/>
<gene>
    <name evidence="2" type="ORF">WN55_01266</name>
</gene>